<proteinExistence type="predicted"/>
<dbReference type="Proteomes" id="UP000593567">
    <property type="component" value="Unassembled WGS sequence"/>
</dbReference>
<evidence type="ECO:0000313" key="3">
    <source>
        <dbReference type="Proteomes" id="UP000593567"/>
    </source>
</evidence>
<protein>
    <submittedName>
        <fullName evidence="2">Uncharacterized protein</fullName>
    </submittedName>
</protein>
<feature type="region of interest" description="Disordered" evidence="1">
    <location>
        <begin position="125"/>
        <end position="159"/>
    </location>
</feature>
<keyword evidence="3" id="KW-1185">Reference proteome</keyword>
<name>A0A7J7JHW1_BUGNE</name>
<evidence type="ECO:0000256" key="1">
    <source>
        <dbReference type="SAM" id="MobiDB-lite"/>
    </source>
</evidence>
<dbReference type="EMBL" id="VXIV02002487">
    <property type="protein sequence ID" value="KAF6025191.1"/>
    <property type="molecule type" value="Genomic_DNA"/>
</dbReference>
<comment type="caution">
    <text evidence="2">The sequence shown here is derived from an EMBL/GenBank/DDBJ whole genome shotgun (WGS) entry which is preliminary data.</text>
</comment>
<dbReference type="AlphaFoldDB" id="A0A7J7JHW1"/>
<sequence>MNRLLRTTLPSMPETRVVHKPPNIAEKEQNINLRTINNYNQRHKATLLPELSQGSPVYVRDTKKQGTVLASVAPHSYTVKTETGVIRRNRSALVDLREEDPVVLEPNAPPPVPMGAEVLGLKANKKANPSGTQAPGSLVAEGSGTSLAHTASPTVPGRFDALSRERRLPRRFDDYVMN</sequence>
<evidence type="ECO:0000313" key="2">
    <source>
        <dbReference type="EMBL" id="KAF6025191.1"/>
    </source>
</evidence>
<dbReference type="OrthoDB" id="8038132at2759"/>
<organism evidence="2 3">
    <name type="scientific">Bugula neritina</name>
    <name type="common">Brown bryozoan</name>
    <name type="synonym">Sertularia neritina</name>
    <dbReference type="NCBI Taxonomy" id="10212"/>
    <lineage>
        <taxon>Eukaryota</taxon>
        <taxon>Metazoa</taxon>
        <taxon>Spiralia</taxon>
        <taxon>Lophotrochozoa</taxon>
        <taxon>Bryozoa</taxon>
        <taxon>Gymnolaemata</taxon>
        <taxon>Cheilostomatida</taxon>
        <taxon>Flustrina</taxon>
        <taxon>Buguloidea</taxon>
        <taxon>Bugulidae</taxon>
        <taxon>Bugula</taxon>
    </lineage>
</organism>
<gene>
    <name evidence="2" type="ORF">EB796_016502</name>
</gene>
<accession>A0A7J7JHW1</accession>
<reference evidence="2" key="1">
    <citation type="submission" date="2020-06" db="EMBL/GenBank/DDBJ databases">
        <title>Draft genome of Bugula neritina, a colonial animal packing powerful symbionts and potential medicines.</title>
        <authorList>
            <person name="Rayko M."/>
        </authorList>
    </citation>
    <scope>NUCLEOTIDE SEQUENCE [LARGE SCALE GENOMIC DNA]</scope>
    <source>
        <strain evidence="2">Kwan_BN1</strain>
    </source>
</reference>
<feature type="compositionally biased region" description="Polar residues" evidence="1">
    <location>
        <begin position="143"/>
        <end position="153"/>
    </location>
</feature>